<organism evidence="2 3">
    <name type="scientific">Rhodococcus wratislaviensis NBRC 100605</name>
    <dbReference type="NCBI Taxonomy" id="1219028"/>
    <lineage>
        <taxon>Bacteria</taxon>
        <taxon>Bacillati</taxon>
        <taxon>Actinomycetota</taxon>
        <taxon>Actinomycetes</taxon>
        <taxon>Mycobacteriales</taxon>
        <taxon>Nocardiaceae</taxon>
        <taxon>Rhodococcus</taxon>
    </lineage>
</organism>
<keyword evidence="1" id="KW-0812">Transmembrane</keyword>
<keyword evidence="3" id="KW-1185">Reference proteome</keyword>
<name>X0Q3D3_RHOWR</name>
<accession>X0Q3D3</accession>
<keyword evidence="1" id="KW-1133">Transmembrane helix</keyword>
<evidence type="ECO:0008006" key="4">
    <source>
        <dbReference type="Google" id="ProtNLM"/>
    </source>
</evidence>
<keyword evidence="1" id="KW-0472">Membrane</keyword>
<dbReference type="OrthoDB" id="4640801at2"/>
<feature type="transmembrane region" description="Helical" evidence="1">
    <location>
        <begin position="354"/>
        <end position="380"/>
    </location>
</feature>
<gene>
    <name evidence="2" type="ORF">RW1_022_01470</name>
</gene>
<dbReference type="Proteomes" id="UP000019491">
    <property type="component" value="Unassembled WGS sequence"/>
</dbReference>
<dbReference type="RefSeq" id="WP_037232147.1">
    <property type="nucleotide sequence ID" value="NZ_BAWF01000022.1"/>
</dbReference>
<evidence type="ECO:0000313" key="3">
    <source>
        <dbReference type="Proteomes" id="UP000019491"/>
    </source>
</evidence>
<protein>
    <recommendedName>
        <fullName evidence="4">Peptidase M50 family protein</fullName>
    </recommendedName>
</protein>
<evidence type="ECO:0000313" key="2">
    <source>
        <dbReference type="EMBL" id="GAF45567.1"/>
    </source>
</evidence>
<feature type="transmembrane region" description="Helical" evidence="1">
    <location>
        <begin position="165"/>
        <end position="184"/>
    </location>
</feature>
<dbReference type="EMBL" id="BAWF01000022">
    <property type="protein sequence ID" value="GAF45567.1"/>
    <property type="molecule type" value="Genomic_DNA"/>
</dbReference>
<dbReference type="AlphaFoldDB" id="X0Q3D3"/>
<feature type="transmembrane region" description="Helical" evidence="1">
    <location>
        <begin position="321"/>
        <end position="342"/>
    </location>
</feature>
<reference evidence="2 3" key="1">
    <citation type="submission" date="2014-02" db="EMBL/GenBank/DDBJ databases">
        <title>Whole genome shotgun sequence of Rhodococcus wratislaviensis NBRC 100605.</title>
        <authorList>
            <person name="Hosoyama A."/>
            <person name="Tsuchikane K."/>
            <person name="Yoshida I."/>
            <person name="Ohji S."/>
            <person name="Ichikawa N."/>
            <person name="Yamazoe A."/>
            <person name="Fujita N."/>
        </authorList>
    </citation>
    <scope>NUCLEOTIDE SEQUENCE [LARGE SCALE GENOMIC DNA]</scope>
    <source>
        <strain evidence="2 3">NBRC 100605</strain>
    </source>
</reference>
<feature type="transmembrane region" description="Helical" evidence="1">
    <location>
        <begin position="196"/>
        <end position="214"/>
    </location>
</feature>
<sequence length="387" mass="40836">MVQFADTVSWRISKRGLVLSNPDGDPYLLDHAHADRLPELLAAHPTAADLTRQLGDDVQAHLLVNDMLEAGLLCDPASTTTGAGPAPASPLPPKRVVLTRSGLEIAGIAHQARIVHRILFPFLSTIYGRVLVGAIVVAGLVSLLIGRPDAPQVSTRPWVDATLGLGIGLACAAAHEMGHAVALVHYGRTPGRAGCGFYWGALCFYVDSSSGLTLPRRARIIQALAGLAVDAVTVSILAIVAQTSSTTLFIAVCWRMAITGILNMVDNGLPILQVDGQIALADYLDEPDLAIRARAALGETLRRKPKSPITAQPSWLPGYGAFSLVGGISLLVAGAVVWWWVIGDLLRALFTGNPAEIVIGVYLVGPFLLGILFSIVGLVIEVATQND</sequence>
<proteinExistence type="predicted"/>
<evidence type="ECO:0000256" key="1">
    <source>
        <dbReference type="SAM" id="Phobius"/>
    </source>
</evidence>
<comment type="caution">
    <text evidence="2">The sequence shown here is derived from an EMBL/GenBank/DDBJ whole genome shotgun (WGS) entry which is preliminary data.</text>
</comment>
<feature type="transmembrane region" description="Helical" evidence="1">
    <location>
        <begin position="126"/>
        <end position="145"/>
    </location>
</feature>